<keyword evidence="1" id="KW-0812">Transmembrane</keyword>
<proteinExistence type="predicted"/>
<dbReference type="AlphaFoldDB" id="A0AAW0B367"/>
<dbReference type="Proteomes" id="UP001383192">
    <property type="component" value="Unassembled WGS sequence"/>
</dbReference>
<comment type="caution">
    <text evidence="2">The sequence shown here is derived from an EMBL/GenBank/DDBJ whole genome shotgun (WGS) entry which is preliminary data.</text>
</comment>
<evidence type="ECO:0000313" key="3">
    <source>
        <dbReference type="Proteomes" id="UP001383192"/>
    </source>
</evidence>
<protein>
    <submittedName>
        <fullName evidence="2">Uncharacterized protein</fullName>
    </submittedName>
</protein>
<organism evidence="2 3">
    <name type="scientific">Paramarasmius palmivorus</name>
    <dbReference type="NCBI Taxonomy" id="297713"/>
    <lineage>
        <taxon>Eukaryota</taxon>
        <taxon>Fungi</taxon>
        <taxon>Dikarya</taxon>
        <taxon>Basidiomycota</taxon>
        <taxon>Agaricomycotina</taxon>
        <taxon>Agaricomycetes</taxon>
        <taxon>Agaricomycetidae</taxon>
        <taxon>Agaricales</taxon>
        <taxon>Marasmiineae</taxon>
        <taxon>Marasmiaceae</taxon>
        <taxon>Paramarasmius</taxon>
    </lineage>
</organism>
<accession>A0AAW0B367</accession>
<keyword evidence="1" id="KW-0472">Membrane</keyword>
<evidence type="ECO:0000256" key="1">
    <source>
        <dbReference type="SAM" id="Phobius"/>
    </source>
</evidence>
<feature type="transmembrane region" description="Helical" evidence="1">
    <location>
        <begin position="44"/>
        <end position="67"/>
    </location>
</feature>
<sequence length="116" mass="13221">MLTPLVLLASAHALLRYLFCLQELLVFHQFSTSAHALLRYLFRVMALLGALPLVENLCTIHLPYHLFKFYVLFNIQIPNLRDIRVLTGAYALFPCYWIGVATSTVVLFSISFVATM</sequence>
<dbReference type="EMBL" id="JAYKXP010000188">
    <property type="protein sequence ID" value="KAK7020275.1"/>
    <property type="molecule type" value="Genomic_DNA"/>
</dbReference>
<gene>
    <name evidence="2" type="ORF">VNI00_017767</name>
</gene>
<reference evidence="2 3" key="1">
    <citation type="submission" date="2024-01" db="EMBL/GenBank/DDBJ databases">
        <title>A draft genome for a cacao thread blight-causing isolate of Paramarasmius palmivorus.</title>
        <authorList>
            <person name="Baruah I.K."/>
            <person name="Bukari Y."/>
            <person name="Amoako-Attah I."/>
            <person name="Meinhardt L.W."/>
            <person name="Bailey B.A."/>
            <person name="Cohen S.P."/>
        </authorList>
    </citation>
    <scope>NUCLEOTIDE SEQUENCE [LARGE SCALE GENOMIC DNA]</scope>
    <source>
        <strain evidence="2 3">GH-12</strain>
    </source>
</reference>
<name>A0AAW0B367_9AGAR</name>
<keyword evidence="3" id="KW-1185">Reference proteome</keyword>
<feature type="transmembrane region" description="Helical" evidence="1">
    <location>
        <begin position="88"/>
        <end position="114"/>
    </location>
</feature>
<keyword evidence="1" id="KW-1133">Transmembrane helix</keyword>
<evidence type="ECO:0000313" key="2">
    <source>
        <dbReference type="EMBL" id="KAK7020275.1"/>
    </source>
</evidence>